<dbReference type="PROSITE" id="PS00571">
    <property type="entry name" value="AMIDASES"/>
    <property type="match status" value="1"/>
</dbReference>
<dbReference type="InterPro" id="IPR036928">
    <property type="entry name" value="AS_sf"/>
</dbReference>
<evidence type="ECO:0000256" key="4">
    <source>
        <dbReference type="ARBA" id="ARBA00022801"/>
    </source>
</evidence>
<dbReference type="EC" id="3.5.1.4" evidence="3"/>
<dbReference type="Proteomes" id="UP001342314">
    <property type="component" value="Unassembled WGS sequence"/>
</dbReference>
<dbReference type="PANTHER" id="PTHR46072">
    <property type="entry name" value="AMIDASE-RELATED-RELATED"/>
    <property type="match status" value="1"/>
</dbReference>
<dbReference type="EMBL" id="BQKY01000010">
    <property type="protein sequence ID" value="GJN92033.1"/>
    <property type="molecule type" value="Genomic_DNA"/>
</dbReference>
<dbReference type="GO" id="GO:0004040">
    <property type="term" value="F:amidase activity"/>
    <property type="evidence" value="ECO:0007669"/>
    <property type="project" value="UniProtKB-EC"/>
</dbReference>
<feature type="active site" description="Acyl-ester intermediate" evidence="5">
    <location>
        <position position="231"/>
    </location>
</feature>
<evidence type="ECO:0000313" key="7">
    <source>
        <dbReference type="EMBL" id="GJN92033.1"/>
    </source>
</evidence>
<evidence type="ECO:0000256" key="1">
    <source>
        <dbReference type="ARBA" id="ARBA00001311"/>
    </source>
</evidence>
<keyword evidence="4" id="KW-0378">Hydrolase</keyword>
<proteinExistence type="inferred from homology"/>
<comment type="catalytic activity">
    <reaction evidence="1">
        <text>a monocarboxylic acid amide + H2O = a monocarboxylate + NH4(+)</text>
        <dbReference type="Rhea" id="RHEA:12020"/>
        <dbReference type="ChEBI" id="CHEBI:15377"/>
        <dbReference type="ChEBI" id="CHEBI:28938"/>
        <dbReference type="ChEBI" id="CHEBI:35757"/>
        <dbReference type="ChEBI" id="CHEBI:83628"/>
        <dbReference type="EC" id="3.5.1.4"/>
    </reaction>
</comment>
<feature type="active site" description="Charge relay system" evidence="5">
    <location>
        <position position="207"/>
    </location>
</feature>
<reference evidence="7 8" key="1">
    <citation type="submission" date="2021-12" db="EMBL/GenBank/DDBJ databases">
        <title>High titer production of polyol ester of fatty acids by Rhodotorula paludigena BS15 towards product separation-free biomass refinery.</title>
        <authorList>
            <person name="Mano J."/>
            <person name="Ono H."/>
            <person name="Tanaka T."/>
            <person name="Naito K."/>
            <person name="Sushida H."/>
            <person name="Ike M."/>
            <person name="Tokuyasu K."/>
            <person name="Kitaoka M."/>
        </authorList>
    </citation>
    <scope>NUCLEOTIDE SEQUENCE [LARGE SCALE GENOMIC DNA]</scope>
    <source>
        <strain evidence="7 8">BS15</strain>
    </source>
</reference>
<feature type="active site" description="Charge relay system" evidence="5">
    <location>
        <position position="132"/>
    </location>
</feature>
<comment type="caution">
    <text evidence="7">The sequence shown here is derived from an EMBL/GenBank/DDBJ whole genome shotgun (WGS) entry which is preliminary data.</text>
</comment>
<sequence>MPSVVPAWEDVAAANKQRLDAAVEAASFATPDVSAKQLNVKDAGKELLTAEEIAITESSVEELLIKLRSAEWSSEAVTRAFVHRAVIAHKLTNCLTELFFDRAIERAKFLDDELKRTGKPTGLLHGLPISLKNQIDVEGVQMDLCYVGWVGRVAKRNSVVVDCLLKQGAVVYCLTNMPQALMSGETVCNLHGRTVNPANRALSAGGSSGGEGALIAMRGSPLGIGSDLGGSVRIPSAFNGLYGFRPSYNRIPYGGSSNSMQGFEAVPSVLGPMTCSLDGLKTFFKAVIDAEPWRADPLALHMPWNEAAYQLKEHGEGKEPLCFGFNFHNGVAKPDPPYLRAMDMLKKALLAQGHKVIDYSPPDAATGSRILTELYIADGGEDIKKECATSGEPVLGGVLKGREMPHLSTFEYWQLCLERRNWITGQLEAWEATKALTGTGRPIDALVAPPAPYPSFRHGDKQDIFYTGLCNICDYPASVFPVTTVDAELDKKAAPYDFASDFDRLNYERYDPEVYRDISVALQCIARKGEDEAALRMTEICVAALEAL</sequence>
<evidence type="ECO:0000259" key="6">
    <source>
        <dbReference type="Pfam" id="PF01425"/>
    </source>
</evidence>
<dbReference type="PIRSF" id="PIRSF001221">
    <property type="entry name" value="Amidase_fungi"/>
    <property type="match status" value="1"/>
</dbReference>
<evidence type="ECO:0000256" key="5">
    <source>
        <dbReference type="PIRSR" id="PIRSR001221-1"/>
    </source>
</evidence>
<dbReference type="Pfam" id="PF01425">
    <property type="entry name" value="Amidase"/>
    <property type="match status" value="1"/>
</dbReference>
<protein>
    <recommendedName>
        <fullName evidence="3">amidase</fullName>
        <ecNumber evidence="3">3.5.1.4</ecNumber>
    </recommendedName>
</protein>
<dbReference type="AlphaFoldDB" id="A0AAV5GTW2"/>
<comment type="similarity">
    <text evidence="2">Belongs to the amidase family.</text>
</comment>
<dbReference type="PANTHER" id="PTHR46072:SF2">
    <property type="entry name" value="AMIDASE (EUROFUNG)"/>
    <property type="match status" value="1"/>
</dbReference>
<dbReference type="InterPro" id="IPR023631">
    <property type="entry name" value="Amidase_dom"/>
</dbReference>
<accession>A0AAV5GTW2</accession>
<feature type="domain" description="Amidase" evidence="6">
    <location>
        <begin position="77"/>
        <end position="534"/>
    </location>
</feature>
<dbReference type="InterPro" id="IPR020556">
    <property type="entry name" value="Amidase_CS"/>
</dbReference>
<keyword evidence="8" id="KW-1185">Reference proteome</keyword>
<evidence type="ECO:0000256" key="2">
    <source>
        <dbReference type="ARBA" id="ARBA00009199"/>
    </source>
</evidence>
<dbReference type="SUPFAM" id="SSF75304">
    <property type="entry name" value="Amidase signature (AS) enzymes"/>
    <property type="match status" value="1"/>
</dbReference>
<organism evidence="7 8">
    <name type="scientific">Rhodotorula paludigena</name>
    <dbReference type="NCBI Taxonomy" id="86838"/>
    <lineage>
        <taxon>Eukaryota</taxon>
        <taxon>Fungi</taxon>
        <taxon>Dikarya</taxon>
        <taxon>Basidiomycota</taxon>
        <taxon>Pucciniomycotina</taxon>
        <taxon>Microbotryomycetes</taxon>
        <taxon>Sporidiobolales</taxon>
        <taxon>Sporidiobolaceae</taxon>
        <taxon>Rhodotorula</taxon>
    </lineage>
</organism>
<gene>
    <name evidence="7" type="ORF">Rhopal_005061-T1</name>
</gene>
<evidence type="ECO:0000256" key="3">
    <source>
        <dbReference type="ARBA" id="ARBA00012922"/>
    </source>
</evidence>
<name>A0AAV5GTW2_9BASI</name>
<evidence type="ECO:0000313" key="8">
    <source>
        <dbReference type="Proteomes" id="UP001342314"/>
    </source>
</evidence>
<dbReference type="Gene3D" id="3.90.1300.10">
    <property type="entry name" value="Amidase signature (AS) domain"/>
    <property type="match status" value="1"/>
</dbReference>